<proteinExistence type="predicted"/>
<evidence type="ECO:0000313" key="1">
    <source>
        <dbReference type="EMBL" id="CAG8707796.1"/>
    </source>
</evidence>
<name>A0ACA9PL68_9GLOM</name>
<dbReference type="Proteomes" id="UP000789702">
    <property type="component" value="Unassembled WGS sequence"/>
</dbReference>
<reference evidence="1" key="1">
    <citation type="submission" date="2021-06" db="EMBL/GenBank/DDBJ databases">
        <authorList>
            <person name="Kallberg Y."/>
            <person name="Tangrot J."/>
            <person name="Rosling A."/>
        </authorList>
    </citation>
    <scope>NUCLEOTIDE SEQUENCE</scope>
    <source>
        <strain evidence="1">IL203A</strain>
    </source>
</reference>
<feature type="non-terminal residue" evidence="1">
    <location>
        <position position="1"/>
    </location>
</feature>
<sequence length="138" mass="14815">ILQNQKDSPNRSPLQVSHGNPLNSSPAEGYPNEGSPNEGSPNEGSPNEGSPNEGSPNEGFPNEDSSNEGSPNEGPSNVGPPNESSPPLGPCYYCKGKHLLMRCPKIPDSLRNHCIKCWMPDHNAKECPQQYASPQPEI</sequence>
<dbReference type="EMBL" id="CAJVPU010028616">
    <property type="protein sequence ID" value="CAG8707796.1"/>
    <property type="molecule type" value="Genomic_DNA"/>
</dbReference>
<keyword evidence="2" id="KW-1185">Reference proteome</keyword>
<comment type="caution">
    <text evidence="1">The sequence shown here is derived from an EMBL/GenBank/DDBJ whole genome shotgun (WGS) entry which is preliminary data.</text>
</comment>
<gene>
    <name evidence="1" type="ORF">DHETER_LOCUS12088</name>
</gene>
<evidence type="ECO:0000313" key="2">
    <source>
        <dbReference type="Proteomes" id="UP000789702"/>
    </source>
</evidence>
<protein>
    <submittedName>
        <fullName evidence="1">14223_t:CDS:1</fullName>
    </submittedName>
</protein>
<organism evidence="1 2">
    <name type="scientific">Dentiscutata heterogama</name>
    <dbReference type="NCBI Taxonomy" id="1316150"/>
    <lineage>
        <taxon>Eukaryota</taxon>
        <taxon>Fungi</taxon>
        <taxon>Fungi incertae sedis</taxon>
        <taxon>Mucoromycota</taxon>
        <taxon>Glomeromycotina</taxon>
        <taxon>Glomeromycetes</taxon>
        <taxon>Diversisporales</taxon>
        <taxon>Gigasporaceae</taxon>
        <taxon>Dentiscutata</taxon>
    </lineage>
</organism>
<accession>A0ACA9PL68</accession>